<feature type="domain" description="Methyltransferase" evidence="1">
    <location>
        <begin position="23"/>
        <end position="153"/>
    </location>
</feature>
<name>A0A1F6NJ41_9BACT</name>
<dbReference type="Pfam" id="PF13847">
    <property type="entry name" value="Methyltransf_31"/>
    <property type="match status" value="1"/>
</dbReference>
<sequence>MITHSGRALVDPYIVFDKVGLAKGMRVADLGCGRVGHFVFPAARIVGETGIIYAVDILEEVLKNIASNIRSYGLDNIEPVWANIEKYGQVPVPMNTIDVVFITNVMFQLKDKIAAIKEAGRLLTDGGKLVIIDWQKKLSTLGPLPDQMVAVDAVVDMAKQVGLVPEEKFALGNYHFCLVFKK</sequence>
<protein>
    <recommendedName>
        <fullName evidence="1">Methyltransferase domain-containing protein</fullName>
    </recommendedName>
</protein>
<evidence type="ECO:0000313" key="3">
    <source>
        <dbReference type="Proteomes" id="UP000177803"/>
    </source>
</evidence>
<dbReference type="InterPro" id="IPR025714">
    <property type="entry name" value="Methyltranfer_dom"/>
</dbReference>
<dbReference type="InterPro" id="IPR029063">
    <property type="entry name" value="SAM-dependent_MTases_sf"/>
</dbReference>
<accession>A0A1F6NJ41</accession>
<dbReference type="EMBL" id="MFQR01000059">
    <property type="protein sequence ID" value="OGH83843.1"/>
    <property type="molecule type" value="Genomic_DNA"/>
</dbReference>
<dbReference type="SUPFAM" id="SSF53335">
    <property type="entry name" value="S-adenosyl-L-methionine-dependent methyltransferases"/>
    <property type="match status" value="1"/>
</dbReference>
<gene>
    <name evidence="2" type="ORF">A2261_02305</name>
</gene>
<evidence type="ECO:0000313" key="2">
    <source>
        <dbReference type="EMBL" id="OGH83843.1"/>
    </source>
</evidence>
<dbReference type="Proteomes" id="UP000177803">
    <property type="component" value="Unassembled WGS sequence"/>
</dbReference>
<comment type="caution">
    <text evidence="2">The sequence shown here is derived from an EMBL/GenBank/DDBJ whole genome shotgun (WGS) entry which is preliminary data.</text>
</comment>
<dbReference type="Gene3D" id="3.40.50.150">
    <property type="entry name" value="Vaccinia Virus protein VP39"/>
    <property type="match status" value="1"/>
</dbReference>
<proteinExistence type="predicted"/>
<evidence type="ECO:0000259" key="1">
    <source>
        <dbReference type="Pfam" id="PF13847"/>
    </source>
</evidence>
<organism evidence="2 3">
    <name type="scientific">Candidatus Magasanikbacteria bacterium RIFOXYA2_FULL_44_8</name>
    <dbReference type="NCBI Taxonomy" id="1798696"/>
    <lineage>
        <taxon>Bacteria</taxon>
        <taxon>Candidatus Magasanikiibacteriota</taxon>
    </lineage>
</organism>
<dbReference type="CDD" id="cd02440">
    <property type="entry name" value="AdoMet_MTases"/>
    <property type="match status" value="1"/>
</dbReference>
<reference evidence="2 3" key="1">
    <citation type="journal article" date="2016" name="Nat. Commun.">
        <title>Thousands of microbial genomes shed light on interconnected biogeochemical processes in an aquifer system.</title>
        <authorList>
            <person name="Anantharaman K."/>
            <person name="Brown C.T."/>
            <person name="Hug L.A."/>
            <person name="Sharon I."/>
            <person name="Castelle C.J."/>
            <person name="Probst A.J."/>
            <person name="Thomas B.C."/>
            <person name="Singh A."/>
            <person name="Wilkins M.J."/>
            <person name="Karaoz U."/>
            <person name="Brodie E.L."/>
            <person name="Williams K.H."/>
            <person name="Hubbard S.S."/>
            <person name="Banfield J.F."/>
        </authorList>
    </citation>
    <scope>NUCLEOTIDE SEQUENCE [LARGE SCALE GENOMIC DNA]</scope>
</reference>
<dbReference type="AlphaFoldDB" id="A0A1F6NJ41"/>